<organism evidence="1 2">
    <name type="scientific">Vanrija albida</name>
    <dbReference type="NCBI Taxonomy" id="181172"/>
    <lineage>
        <taxon>Eukaryota</taxon>
        <taxon>Fungi</taxon>
        <taxon>Dikarya</taxon>
        <taxon>Basidiomycota</taxon>
        <taxon>Agaricomycotina</taxon>
        <taxon>Tremellomycetes</taxon>
        <taxon>Trichosporonales</taxon>
        <taxon>Trichosporonaceae</taxon>
        <taxon>Vanrija</taxon>
    </lineage>
</organism>
<name>A0ABR3Q5B8_9TREE</name>
<sequence length="66" mass="7509">MLASPDLRHQVFFREADGELAEVAYHHVDNVHIVPTWFNLAKRGGVELTIDTVMAAVQLHQQRPEC</sequence>
<dbReference type="GeneID" id="95984972"/>
<evidence type="ECO:0000313" key="2">
    <source>
        <dbReference type="Proteomes" id="UP001565368"/>
    </source>
</evidence>
<dbReference type="Proteomes" id="UP001565368">
    <property type="component" value="Unassembled WGS sequence"/>
</dbReference>
<reference evidence="1 2" key="1">
    <citation type="submission" date="2023-08" db="EMBL/GenBank/DDBJ databases">
        <title>Annotated Genome Sequence of Vanrija albida AlHP1.</title>
        <authorList>
            <person name="Herzog R."/>
        </authorList>
    </citation>
    <scope>NUCLEOTIDE SEQUENCE [LARGE SCALE GENOMIC DNA]</scope>
    <source>
        <strain evidence="1 2">AlHP1</strain>
    </source>
</reference>
<keyword evidence="2" id="KW-1185">Reference proteome</keyword>
<comment type="caution">
    <text evidence="1">The sequence shown here is derived from an EMBL/GenBank/DDBJ whole genome shotgun (WGS) entry which is preliminary data.</text>
</comment>
<protein>
    <submittedName>
        <fullName evidence="1">Uncharacterized protein</fullName>
    </submittedName>
</protein>
<proteinExistence type="predicted"/>
<dbReference type="EMBL" id="JBBXJM010000003">
    <property type="protein sequence ID" value="KAL1409930.1"/>
    <property type="molecule type" value="Genomic_DNA"/>
</dbReference>
<gene>
    <name evidence="1" type="ORF">Q8F55_003929</name>
</gene>
<evidence type="ECO:0000313" key="1">
    <source>
        <dbReference type="EMBL" id="KAL1409930.1"/>
    </source>
</evidence>
<accession>A0ABR3Q5B8</accession>
<dbReference type="RefSeq" id="XP_069209874.1">
    <property type="nucleotide sequence ID" value="XM_069352456.1"/>
</dbReference>